<dbReference type="InterPro" id="IPR012337">
    <property type="entry name" value="RNaseH-like_sf"/>
</dbReference>
<comment type="caution">
    <text evidence="2">The sequence shown here is derived from an EMBL/GenBank/DDBJ whole genome shotgun (WGS) entry which is preliminary data.</text>
</comment>
<feature type="domain" description="RNase H type-1" evidence="1">
    <location>
        <begin position="101"/>
        <end position="180"/>
    </location>
</feature>
<dbReference type="PANTHER" id="PTHR47074:SF11">
    <property type="entry name" value="REVERSE TRANSCRIPTASE-LIKE PROTEIN"/>
    <property type="match status" value="1"/>
</dbReference>
<dbReference type="GO" id="GO:0003676">
    <property type="term" value="F:nucleic acid binding"/>
    <property type="evidence" value="ECO:0007669"/>
    <property type="project" value="InterPro"/>
</dbReference>
<sequence>MGLPLVTEGEGLMVWLQKAFTSVAVEDICRLIMALWAIWKGRNEIVWKEGFFCLASVKRVAATTLESWRKAQEASSRLRCNTSPQGVHRWQKPEMDWIKINVDAASNVRSGKWAWACVGRDSNGNFLGAISRVVKAIWSPVEAEAIGVKEAIIWAIKMGWQKVVIESDAELVVAGVQGEECASAVGVIF</sequence>
<dbReference type="CDD" id="cd06222">
    <property type="entry name" value="RNase_H_like"/>
    <property type="match status" value="1"/>
</dbReference>
<evidence type="ECO:0000313" key="2">
    <source>
        <dbReference type="EMBL" id="CAH9086235.1"/>
    </source>
</evidence>
<dbReference type="InterPro" id="IPR044730">
    <property type="entry name" value="RNase_H-like_dom_plant"/>
</dbReference>
<name>A0AAV0CWV9_9ASTE</name>
<gene>
    <name evidence="2" type="ORF">CEPIT_LOCUS9752</name>
</gene>
<dbReference type="PANTHER" id="PTHR47074">
    <property type="entry name" value="BNAC02G40300D PROTEIN"/>
    <property type="match status" value="1"/>
</dbReference>
<evidence type="ECO:0000313" key="3">
    <source>
        <dbReference type="Proteomes" id="UP001152523"/>
    </source>
</evidence>
<organism evidence="2 3">
    <name type="scientific">Cuscuta epithymum</name>
    <dbReference type="NCBI Taxonomy" id="186058"/>
    <lineage>
        <taxon>Eukaryota</taxon>
        <taxon>Viridiplantae</taxon>
        <taxon>Streptophyta</taxon>
        <taxon>Embryophyta</taxon>
        <taxon>Tracheophyta</taxon>
        <taxon>Spermatophyta</taxon>
        <taxon>Magnoliopsida</taxon>
        <taxon>eudicotyledons</taxon>
        <taxon>Gunneridae</taxon>
        <taxon>Pentapetalae</taxon>
        <taxon>asterids</taxon>
        <taxon>lamiids</taxon>
        <taxon>Solanales</taxon>
        <taxon>Convolvulaceae</taxon>
        <taxon>Cuscuteae</taxon>
        <taxon>Cuscuta</taxon>
        <taxon>Cuscuta subgen. Cuscuta</taxon>
    </lineage>
</organism>
<dbReference type="InterPro" id="IPR052929">
    <property type="entry name" value="RNase_H-like_EbsB-rel"/>
</dbReference>
<protein>
    <recommendedName>
        <fullName evidence="1">RNase H type-1 domain-containing protein</fullName>
    </recommendedName>
</protein>
<dbReference type="InterPro" id="IPR036397">
    <property type="entry name" value="RNaseH_sf"/>
</dbReference>
<dbReference type="AlphaFoldDB" id="A0AAV0CWV9"/>
<dbReference type="EMBL" id="CAMAPF010000055">
    <property type="protein sequence ID" value="CAH9086235.1"/>
    <property type="molecule type" value="Genomic_DNA"/>
</dbReference>
<keyword evidence="3" id="KW-1185">Reference proteome</keyword>
<reference evidence="2" key="1">
    <citation type="submission" date="2022-07" db="EMBL/GenBank/DDBJ databases">
        <authorList>
            <person name="Macas J."/>
            <person name="Novak P."/>
            <person name="Neumann P."/>
        </authorList>
    </citation>
    <scope>NUCLEOTIDE SEQUENCE</scope>
</reference>
<dbReference type="SUPFAM" id="SSF53098">
    <property type="entry name" value="Ribonuclease H-like"/>
    <property type="match status" value="1"/>
</dbReference>
<accession>A0AAV0CWV9</accession>
<proteinExistence type="predicted"/>
<feature type="non-terminal residue" evidence="2">
    <location>
        <position position="189"/>
    </location>
</feature>
<dbReference type="GO" id="GO:0004523">
    <property type="term" value="F:RNA-DNA hybrid ribonuclease activity"/>
    <property type="evidence" value="ECO:0007669"/>
    <property type="project" value="InterPro"/>
</dbReference>
<dbReference type="InterPro" id="IPR002156">
    <property type="entry name" value="RNaseH_domain"/>
</dbReference>
<dbReference type="Gene3D" id="3.30.420.10">
    <property type="entry name" value="Ribonuclease H-like superfamily/Ribonuclease H"/>
    <property type="match status" value="1"/>
</dbReference>
<dbReference type="Pfam" id="PF13456">
    <property type="entry name" value="RVT_3"/>
    <property type="match status" value="1"/>
</dbReference>
<dbReference type="Proteomes" id="UP001152523">
    <property type="component" value="Unassembled WGS sequence"/>
</dbReference>
<evidence type="ECO:0000259" key="1">
    <source>
        <dbReference type="Pfam" id="PF13456"/>
    </source>
</evidence>